<comment type="caution">
    <text evidence="1">The sequence shown here is derived from an EMBL/GenBank/DDBJ whole genome shotgun (WGS) entry which is preliminary data.</text>
</comment>
<dbReference type="GO" id="GO:0006310">
    <property type="term" value="P:DNA recombination"/>
    <property type="evidence" value="ECO:0007669"/>
    <property type="project" value="InterPro"/>
</dbReference>
<evidence type="ECO:0000313" key="2">
    <source>
        <dbReference type="Proteomes" id="UP001259832"/>
    </source>
</evidence>
<organism evidence="1 2">
    <name type="scientific">Phytophthora citrophthora</name>
    <dbReference type="NCBI Taxonomy" id="4793"/>
    <lineage>
        <taxon>Eukaryota</taxon>
        <taxon>Sar</taxon>
        <taxon>Stramenopiles</taxon>
        <taxon>Oomycota</taxon>
        <taxon>Peronosporomycetes</taxon>
        <taxon>Peronosporales</taxon>
        <taxon>Peronosporaceae</taxon>
        <taxon>Phytophthora</taxon>
    </lineage>
</organism>
<dbReference type="GO" id="GO:0015074">
    <property type="term" value="P:DNA integration"/>
    <property type="evidence" value="ECO:0007669"/>
    <property type="project" value="InterPro"/>
</dbReference>
<accession>A0AAD9GRI2</accession>
<dbReference type="Gene3D" id="1.10.443.10">
    <property type="entry name" value="Intergrase catalytic core"/>
    <property type="match status" value="3"/>
</dbReference>
<dbReference type="Proteomes" id="UP001259832">
    <property type="component" value="Unassembled WGS sequence"/>
</dbReference>
<evidence type="ECO:0000313" key="1">
    <source>
        <dbReference type="EMBL" id="KAK1943390.1"/>
    </source>
</evidence>
<protein>
    <submittedName>
        <fullName evidence="1">Uncharacterized protein</fullName>
    </submittedName>
</protein>
<gene>
    <name evidence="1" type="ORF">P3T76_004786</name>
</gene>
<sequence>MKRASRGLDTPAGTIGQEAAAEKLFEEFLSSIGLSKNDLDNIHKSHHNEASLPTQNLYSLLTAFSIFIQTKKSDKARSTDGLLAKSTALGYFSQIVNLLRERYSKSLDGTKRIAKIRDKMSSFIEERNLRANVQTNDAPGCSIDDLSMLVEYLVTTADVATGFKSIHDSALLVMMWHTFGRAVDTCFSRKQQLSLAASGELFLHIARIKTSVVQGVSVYKSLKRWQQCMFHAFGMLFVCYDEPSEFLFPLAPHFVESDLPGSHPYSQEEAVLYWDRLVEDDNTLPPRKRERKRPNIASYITEVIRDAVKAMPPTTRNSVTPHMTSHSIRRGAAASPKLAIQWISTRGAWLLESLTKAFAYIGTTTKEDQSVAKVLAGYPSPDLPVVTPSIRDLQERLSALEYKQLITLRSELYRHVTGFHDVRFNVALEVIDATFAALLIHLEEVQTAAASSDGVTVVHRYLYELQRGVAATNARLGSSISLNTCCKWGGHLKAHWQAVNHGQIGNAVAGGDTLLASTLENVLNQLVLVNEKLGRLEDTYRQLIAQPPFETPQRLLAQVHPRVAAAGTPPDTPAIAMTSTLAGCLLNWYTNHIWETVKGKKEQNKRADSKAAINIMLILYQKPLEIPAEPVRSHSDGETSYQQWKNALWTLAVAMDAAVNECLYALDQRKPTRKAASLRKRWKALKLTNPDAVQAIVAQFLQMKANGQVIDACTPETHLWKAKDLRASRGLDTPAGTIGQEAAAEKLFEEFLSSIGLSKNDLDNIHKSHHNEASLPTQNLYSLLTAFSIFIQTKKSDKARSTDGLLAKSTALGYFSQIVNLLRERYSKSLDGTKRIAKIRDKMSSFIEERNLRANVQTNDAPGCSIDDLSMLVEYLVTTADVATGFKSIHDSALLVMMWHTFGRAVDTCFSRKQQLSLAASGELFLHIARIKTSVVQGVSVYKSLKRWQQCMFHAFGMLFVCYDEPSEFLFPLAPHFVESDLPGSHPYSQEEAVLYWDRLVEDDNTLPPRKRERKRPNIASYITEVIRDAVKAMPPTTRNSVTPHMTSHSIRRGAAASPKLAIQWISTRGAWLLESLTKAFAYIGTTTKEDQSVAKVLAGYPSPDLPVVTPSIRDLQERLSALEYKQLITLRSELYRHVTGFHDVRFNVALEVIDATFAALLIHLEEVQTAAASSDGVTVVHRYLYELQRGVAATNARLGSSISLNTCCKWGGHLKAHWQAVNHGQIGNAVAGGDTLLASTLENVLNQLVLVNEKLGRLEDTYRQLIAQPPFETPQRLLAQVHPRVAAAGTPPDTPAIAMTSTLAGCLLNWYTNHIWETVKGKKEQNKRADSKAAINIMLILYQKPLEIPAEPVRSHSDGETSYQQWKNALWTLAVAMDAAVNECLYALDQRKPTRKAASLRKRWKALKLTNPDAVQAIVAQFLQMKANGQVIDACTPETHLWKAKDLRASRGLDTPAGTIGQEAAAEKLFEEFLSSIGLSKNDLDNIHKSHHNEASLPTQNLYSLLTAFSIFIQTKKSDKARSTDGLLAKSTALGYFSQIVNLLRERYSKSLDDTKRIAKIRDKMSSFIEERNLRANVQTNDAPGCSIDDLSMLVEYLVTTADVATGFKSIHDSALLVMMWHTFGRAVDTCFSRKQQLSLAASGELFLHIARIKTSVVQGVSVYKSLKRWQQCMFHAFGMLFVCYDEPSEFLFPLAPHFVESDLPGSHPYSQEEAVLYWDRLVEDDNTLPPRKRERKRPNIASYITEVIRDAVKAMPPTTRNSVTPHMTSHSIRRGAAAYAKRRQSWRSSGSQRVEPGYLSHLPRRTTTKEDQSVAKVLAGYPSPDLPVVTPSIRDLQERLSALEYKQLITLRSELYRHVTGFHDVRFNVALEVIDATFAALLIHLEEVQTAAASSDGVTVVHRYLYELQRGVAATNARLGSSISLNTCCKWGGHLKAHWQAVNHGQIGNAVAGGDTLLASTLENVLNQLVLVNEKLGRLEDTYRQLIAQPPFETPQRLLAQVHPRVAAAGTPPDTPAIAMTSTLAGCLLNWYTNHIWETVKGKKEQNKRADSKAAINIMLILYQKPLEIPAEPVRSHSDGETSYQQWKNALWTLAVAMDAAVNECLYALDQRKPTRKAASLRKRWKALKLTNPDAVQAIVAQFLQMKANGQVIDACTPETHLWKAKDLV</sequence>
<dbReference type="EMBL" id="JASMQC010000007">
    <property type="protein sequence ID" value="KAK1943390.1"/>
    <property type="molecule type" value="Genomic_DNA"/>
</dbReference>
<proteinExistence type="predicted"/>
<reference evidence="1" key="1">
    <citation type="submission" date="2023-08" db="EMBL/GenBank/DDBJ databases">
        <title>Reference Genome Resource for the Citrus Pathogen Phytophthora citrophthora.</title>
        <authorList>
            <person name="Moller H."/>
            <person name="Coetzee B."/>
            <person name="Rose L.J."/>
            <person name="Van Niekerk J.M."/>
        </authorList>
    </citation>
    <scope>NUCLEOTIDE SEQUENCE</scope>
    <source>
        <strain evidence="1">STE-U-9442</strain>
    </source>
</reference>
<dbReference type="GO" id="GO:0003677">
    <property type="term" value="F:DNA binding"/>
    <property type="evidence" value="ECO:0007669"/>
    <property type="project" value="InterPro"/>
</dbReference>
<dbReference type="InterPro" id="IPR013762">
    <property type="entry name" value="Integrase-like_cat_sf"/>
</dbReference>
<keyword evidence="2" id="KW-1185">Reference proteome</keyword>
<name>A0AAD9GRI2_9STRA</name>